<reference evidence="2" key="1">
    <citation type="submission" date="2022-11" db="UniProtKB">
        <authorList>
            <consortium name="WormBaseParasite"/>
        </authorList>
    </citation>
    <scope>IDENTIFICATION</scope>
</reference>
<dbReference type="AlphaFoldDB" id="A0A914UPY1"/>
<evidence type="ECO:0000313" key="2">
    <source>
        <dbReference type="WBParaSite" id="PSAMB.scaffold112size77602.g2068.t1"/>
    </source>
</evidence>
<accession>A0A914UPY1</accession>
<evidence type="ECO:0000313" key="1">
    <source>
        <dbReference type="Proteomes" id="UP000887566"/>
    </source>
</evidence>
<proteinExistence type="predicted"/>
<dbReference type="Proteomes" id="UP000887566">
    <property type="component" value="Unplaced"/>
</dbReference>
<organism evidence="1 2">
    <name type="scientific">Plectus sambesii</name>
    <dbReference type="NCBI Taxonomy" id="2011161"/>
    <lineage>
        <taxon>Eukaryota</taxon>
        <taxon>Metazoa</taxon>
        <taxon>Ecdysozoa</taxon>
        <taxon>Nematoda</taxon>
        <taxon>Chromadorea</taxon>
        <taxon>Plectida</taxon>
        <taxon>Plectina</taxon>
        <taxon>Plectoidea</taxon>
        <taxon>Plectidae</taxon>
        <taxon>Plectus</taxon>
    </lineage>
</organism>
<dbReference type="WBParaSite" id="PSAMB.scaffold112size77602.g2068.t1">
    <property type="protein sequence ID" value="PSAMB.scaffold112size77602.g2068.t1"/>
    <property type="gene ID" value="PSAMB.scaffold112size77602.g2068"/>
</dbReference>
<protein>
    <submittedName>
        <fullName evidence="2">Uncharacterized protein</fullName>
    </submittedName>
</protein>
<name>A0A914UPY1_9BILA</name>
<sequence>MLSPIRTRNLPLDHEPHSLKMLGNDIAIASEHIILLATNRLDDDNFTEIRSEKRAIVALEFMQNNLFCLTEDRLLLRVNRTSPHFSSSLLSSPLFHPSKAIALTHKHISVAEVLSDGTIVWFERGVSRNYETISVDSDHFFNERSNIIIAYDETCSRLLYFNGTKQIASVWRLEEPRYALATLQFPSDEVTVDAIWFGPHLYTLTHDGMLSKWELLANGRKLRSKLWSTGLKHCIKICLLDAMADNQVGQSCYFIKLLHYNYRSNSCVKGGEWSAMTFA</sequence>
<keyword evidence="1" id="KW-1185">Reference proteome</keyword>